<keyword evidence="3" id="KW-1185">Reference proteome</keyword>
<sequence>MSRPLPLSRADARQWLRLRQLRVQRARQALAQAQAAQEQALAAIRAREASIARHRTSIVELALHWSGPGSADMPRWGRQVQAHGEALAEKLERDEYALLDERETLEQAQALLGQRRADLARAQAREDAVDATLKDQARQIRQAHEQQAELEAEEAQRALH</sequence>
<reference evidence="2 3" key="1">
    <citation type="submission" date="2023-07" db="EMBL/GenBank/DDBJ databases">
        <title>Sorghum-associated microbial communities from plants grown in Nebraska, USA.</title>
        <authorList>
            <person name="Schachtman D."/>
        </authorList>
    </citation>
    <scope>NUCLEOTIDE SEQUENCE [LARGE SCALE GENOMIC DNA]</scope>
    <source>
        <strain evidence="2 3">BE314</strain>
    </source>
</reference>
<dbReference type="Proteomes" id="UP001180453">
    <property type="component" value="Unassembled WGS sequence"/>
</dbReference>
<organism evidence="2 3">
    <name type="scientific">Roseateles saccharophilus</name>
    <name type="common">Pseudomonas saccharophila</name>
    <dbReference type="NCBI Taxonomy" id="304"/>
    <lineage>
        <taxon>Bacteria</taxon>
        <taxon>Pseudomonadati</taxon>
        <taxon>Pseudomonadota</taxon>
        <taxon>Betaproteobacteria</taxon>
        <taxon>Burkholderiales</taxon>
        <taxon>Sphaerotilaceae</taxon>
        <taxon>Roseateles</taxon>
    </lineage>
</organism>
<proteinExistence type="predicted"/>
<accession>A0ABU1YPZ1</accession>
<protein>
    <submittedName>
        <fullName evidence="2">F0F1-type ATP synthase membrane subunit b/b</fullName>
    </submittedName>
</protein>
<feature type="compositionally biased region" description="Basic and acidic residues" evidence="1">
    <location>
        <begin position="136"/>
        <end position="147"/>
    </location>
</feature>
<gene>
    <name evidence="2" type="ORF">J2X20_003588</name>
</gene>
<comment type="caution">
    <text evidence="2">The sequence shown here is derived from an EMBL/GenBank/DDBJ whole genome shotgun (WGS) entry which is preliminary data.</text>
</comment>
<evidence type="ECO:0000313" key="3">
    <source>
        <dbReference type="Proteomes" id="UP001180453"/>
    </source>
</evidence>
<name>A0ABU1YPZ1_ROSSA</name>
<dbReference type="EMBL" id="JAVDXU010000002">
    <property type="protein sequence ID" value="MDR7270930.1"/>
    <property type="molecule type" value="Genomic_DNA"/>
</dbReference>
<feature type="region of interest" description="Disordered" evidence="1">
    <location>
        <begin position="136"/>
        <end position="160"/>
    </location>
</feature>
<evidence type="ECO:0000313" key="2">
    <source>
        <dbReference type="EMBL" id="MDR7270930.1"/>
    </source>
</evidence>
<dbReference type="RefSeq" id="WP_310267309.1">
    <property type="nucleotide sequence ID" value="NZ_JAVDXU010000002.1"/>
</dbReference>
<evidence type="ECO:0000256" key="1">
    <source>
        <dbReference type="SAM" id="MobiDB-lite"/>
    </source>
</evidence>